<dbReference type="InterPro" id="IPR029055">
    <property type="entry name" value="Ntn_hydrolases_N"/>
</dbReference>
<dbReference type="InterPro" id="IPR002692">
    <property type="entry name" value="S45"/>
</dbReference>
<evidence type="ECO:0000256" key="1">
    <source>
        <dbReference type="ARBA" id="ARBA00006586"/>
    </source>
</evidence>
<reference evidence="6 7" key="1">
    <citation type="submission" date="2018-06" db="EMBL/GenBank/DDBJ databases">
        <title>Genomic Encyclopedia of Archaeal and Bacterial Type Strains, Phase II (KMG-II): from individual species to whole genera.</title>
        <authorList>
            <person name="Goeker M."/>
        </authorList>
    </citation>
    <scope>NUCLEOTIDE SEQUENCE [LARGE SCALE GENOMIC DNA]</scope>
    <source>
        <strain evidence="6 7">DSM 24525</strain>
    </source>
</reference>
<dbReference type="Gene3D" id="1.10.1400.10">
    <property type="match status" value="1"/>
</dbReference>
<sequence>MRTLLGPLGKALRWLLLLVLLLALGLGGLIWATIPGQPDRLALPGMTAPVALAFDRHGIPRVMAQTEADAAMAMGWLHARDRLFQMELMRRGASGRLSELVGPGALRLDRLTRTLGLAQRAEADLDTLPPETRRLLDAYAAGVNAWISARGRLAAPEFLLSGAPDPWRPAESLLWGKVMGLWLSGDWRSDILRARLAEMLPPEALADLWPPDGGAGMPDLAAAPRLAPGRLAALLRALPDDRLPAAPLPSSASNAWAVGADRSVNRAPLLASDPHLGFQAPILWYLARIELPGGRVLQGATAPGVPFVVIGRNEHLAWGFTTTHGDVQDVFVERLVGAGAYQTPDGPRPFDTREEVIHIRGQPPEILLVRESRHGPVISDLDAQPGQDTVLAVAMANLAPGDTAAAGLHRLNQARDIAGARAAAGLISSPPQSLVVADTTGGLAMFLTGRYPIRRGGDGRLPADGASGSGDWLGWIAFDALPHVQRPNSDQIVAANDRPSPPGHPAFLGADWFGGWRAARIRALLAERGLHAPLDFAAMQTDAVSGLAQEATALLVSLPRPEGRAGVARDLLIGWDGTAAVDRAQPLIVNAFWQRFGAAALATRGLGPDVLSPSPEFVRLLLRADGHAGRWCGPAGCDALATASFEATIADLAAAHGPDPAAWRWGSVHRARFEHPILRLVPWLGALARVEVETPGDGQSINRGGYGAGFAHVHGAGLRFVADLSTPDGAWAVIATGQSGHPLSGYWSDRTAEWVAGRLDTIGK</sequence>
<dbReference type="Pfam" id="PF01804">
    <property type="entry name" value="Penicil_amidase"/>
    <property type="match status" value="1"/>
</dbReference>
<dbReference type="CDD" id="cd03747">
    <property type="entry name" value="Ntn_PGA_like"/>
    <property type="match status" value="1"/>
</dbReference>
<dbReference type="GO" id="GO:0016811">
    <property type="term" value="F:hydrolase activity, acting on carbon-nitrogen (but not peptide) bonds, in linear amides"/>
    <property type="evidence" value="ECO:0007669"/>
    <property type="project" value="InterPro"/>
</dbReference>
<dbReference type="SUPFAM" id="SSF56235">
    <property type="entry name" value="N-terminal nucleophile aminohydrolases (Ntn hydrolases)"/>
    <property type="match status" value="1"/>
</dbReference>
<evidence type="ECO:0000313" key="6">
    <source>
        <dbReference type="EMBL" id="PZW51158.1"/>
    </source>
</evidence>
<dbReference type="PANTHER" id="PTHR34218">
    <property type="entry name" value="PEPTIDASE S45 PENICILLIN AMIDASE"/>
    <property type="match status" value="1"/>
</dbReference>
<gene>
    <name evidence="6" type="ORF">C8P66_101380</name>
</gene>
<comment type="cofactor">
    <cofactor evidence="5">
        <name>Ca(2+)</name>
        <dbReference type="ChEBI" id="CHEBI:29108"/>
    </cofactor>
    <text evidence="5">Binds 1 Ca(2+) ion per dimer.</text>
</comment>
<dbReference type="InterPro" id="IPR043146">
    <property type="entry name" value="Penicillin_amidase_N_B-knob"/>
</dbReference>
<evidence type="ECO:0000256" key="5">
    <source>
        <dbReference type="PIRSR" id="PIRSR001227-2"/>
    </source>
</evidence>
<comment type="caution">
    <text evidence="6">The sequence shown here is derived from an EMBL/GenBank/DDBJ whole genome shotgun (WGS) entry which is preliminary data.</text>
</comment>
<proteinExistence type="inferred from homology"/>
<protein>
    <submittedName>
        <fullName evidence="6">Penicillin amidase</fullName>
    </submittedName>
</protein>
<dbReference type="RefSeq" id="WP_111396422.1">
    <property type="nucleotide sequence ID" value="NZ_QKYU01000001.1"/>
</dbReference>
<dbReference type="InterPro" id="IPR014395">
    <property type="entry name" value="Pen/GL7ACA/AHL_acylase"/>
</dbReference>
<comment type="similarity">
    <text evidence="1">Belongs to the peptidase S45 family.</text>
</comment>
<name>A0A2W7IWN3_9PROT</name>
<dbReference type="EMBL" id="QKYU01000001">
    <property type="protein sequence ID" value="PZW51158.1"/>
    <property type="molecule type" value="Genomic_DNA"/>
</dbReference>
<accession>A0A2W7IWN3</accession>
<keyword evidence="2" id="KW-0378">Hydrolase</keyword>
<dbReference type="InterPro" id="IPR023343">
    <property type="entry name" value="Penicillin_amidase_dom1"/>
</dbReference>
<dbReference type="Gene3D" id="1.10.439.10">
    <property type="entry name" value="Penicillin Amidohydrolase, domain 1"/>
    <property type="match status" value="1"/>
</dbReference>
<dbReference type="AlphaFoldDB" id="A0A2W7IWN3"/>
<evidence type="ECO:0000313" key="7">
    <source>
        <dbReference type="Proteomes" id="UP000249688"/>
    </source>
</evidence>
<keyword evidence="7" id="KW-1185">Reference proteome</keyword>
<keyword evidence="5" id="KW-0479">Metal-binding</keyword>
<evidence type="ECO:0000256" key="2">
    <source>
        <dbReference type="ARBA" id="ARBA00022801"/>
    </source>
</evidence>
<organism evidence="6 7">
    <name type="scientific">Humitalea rosea</name>
    <dbReference type="NCBI Taxonomy" id="990373"/>
    <lineage>
        <taxon>Bacteria</taxon>
        <taxon>Pseudomonadati</taxon>
        <taxon>Pseudomonadota</taxon>
        <taxon>Alphaproteobacteria</taxon>
        <taxon>Acetobacterales</taxon>
        <taxon>Roseomonadaceae</taxon>
        <taxon>Humitalea</taxon>
    </lineage>
</organism>
<evidence type="ECO:0000256" key="3">
    <source>
        <dbReference type="ARBA" id="ARBA00023145"/>
    </source>
</evidence>
<feature type="active site" description="Nucleophile" evidence="4">
    <location>
        <position position="253"/>
    </location>
</feature>
<feature type="binding site" evidence="5">
    <location>
        <position position="326"/>
    </location>
    <ligand>
        <name>Ca(2+)</name>
        <dbReference type="ChEBI" id="CHEBI:29108"/>
    </ligand>
</feature>
<dbReference type="GO" id="GO:0017000">
    <property type="term" value="P:antibiotic biosynthetic process"/>
    <property type="evidence" value="ECO:0007669"/>
    <property type="project" value="InterPro"/>
</dbReference>
<dbReference type="InterPro" id="IPR043147">
    <property type="entry name" value="Penicillin_amidase_A-knob"/>
</dbReference>
<feature type="binding site" evidence="5">
    <location>
        <position position="329"/>
    </location>
    <ligand>
        <name>Ca(2+)</name>
        <dbReference type="ChEBI" id="CHEBI:29108"/>
    </ligand>
</feature>
<keyword evidence="5" id="KW-0106">Calcium</keyword>
<keyword evidence="3" id="KW-0865">Zymogen</keyword>
<dbReference type="PANTHER" id="PTHR34218:SF4">
    <property type="entry name" value="ACYL-HOMOSERINE LACTONE ACYLASE QUIP"/>
    <property type="match status" value="1"/>
</dbReference>
<dbReference type="OrthoDB" id="9760084at2"/>
<dbReference type="Proteomes" id="UP000249688">
    <property type="component" value="Unassembled WGS sequence"/>
</dbReference>
<dbReference type="Gene3D" id="3.60.20.10">
    <property type="entry name" value="Glutamine Phosphoribosylpyrophosphate, subunit 1, domain 1"/>
    <property type="match status" value="1"/>
</dbReference>
<dbReference type="GO" id="GO:0046872">
    <property type="term" value="F:metal ion binding"/>
    <property type="evidence" value="ECO:0007669"/>
    <property type="project" value="UniProtKB-KW"/>
</dbReference>
<dbReference type="PIRSF" id="PIRSF001227">
    <property type="entry name" value="Pen_acylase"/>
    <property type="match status" value="1"/>
</dbReference>
<dbReference type="Gene3D" id="2.30.120.10">
    <property type="match status" value="1"/>
</dbReference>
<evidence type="ECO:0000256" key="4">
    <source>
        <dbReference type="PIRSR" id="PIRSR001227-1"/>
    </source>
</evidence>